<evidence type="ECO:0000313" key="1">
    <source>
        <dbReference type="EMBL" id="EFX73723.1"/>
    </source>
</evidence>
<dbReference type="Proteomes" id="UP000000305">
    <property type="component" value="Unassembled WGS sequence"/>
</dbReference>
<gene>
    <name evidence="1" type="ORF">DAPPUDRAFT_252687</name>
</gene>
<name>E9H397_DAPPU</name>
<sequence>MELKASSVGLYCRYTIMAIEMSPEVFVPQPAGSQSLDNSWNLADGRKLDQKF</sequence>
<evidence type="ECO:0000313" key="2">
    <source>
        <dbReference type="Proteomes" id="UP000000305"/>
    </source>
</evidence>
<dbReference type="HOGENOM" id="CLU_3089365_0_0_1"/>
<dbReference type="KEGG" id="dpx:DAPPUDRAFT_252687"/>
<dbReference type="AlphaFoldDB" id="E9H397"/>
<proteinExistence type="predicted"/>
<accession>E9H397</accession>
<dbReference type="InParanoid" id="E9H397"/>
<reference evidence="1 2" key="1">
    <citation type="journal article" date="2011" name="Science">
        <title>The ecoresponsive genome of Daphnia pulex.</title>
        <authorList>
            <person name="Colbourne J.K."/>
            <person name="Pfrender M.E."/>
            <person name="Gilbert D."/>
            <person name="Thomas W.K."/>
            <person name="Tucker A."/>
            <person name="Oakley T.H."/>
            <person name="Tokishita S."/>
            <person name="Aerts A."/>
            <person name="Arnold G.J."/>
            <person name="Basu M.K."/>
            <person name="Bauer D.J."/>
            <person name="Caceres C.E."/>
            <person name="Carmel L."/>
            <person name="Casola C."/>
            <person name="Choi J.H."/>
            <person name="Detter J.C."/>
            <person name="Dong Q."/>
            <person name="Dusheyko S."/>
            <person name="Eads B.D."/>
            <person name="Frohlich T."/>
            <person name="Geiler-Samerotte K.A."/>
            <person name="Gerlach D."/>
            <person name="Hatcher P."/>
            <person name="Jogdeo S."/>
            <person name="Krijgsveld J."/>
            <person name="Kriventseva E.V."/>
            <person name="Kultz D."/>
            <person name="Laforsch C."/>
            <person name="Lindquist E."/>
            <person name="Lopez J."/>
            <person name="Manak J.R."/>
            <person name="Muller J."/>
            <person name="Pangilinan J."/>
            <person name="Patwardhan R.P."/>
            <person name="Pitluck S."/>
            <person name="Pritham E.J."/>
            <person name="Rechtsteiner A."/>
            <person name="Rho M."/>
            <person name="Rogozin I.B."/>
            <person name="Sakarya O."/>
            <person name="Salamov A."/>
            <person name="Schaack S."/>
            <person name="Shapiro H."/>
            <person name="Shiga Y."/>
            <person name="Skalitzky C."/>
            <person name="Smith Z."/>
            <person name="Souvorov A."/>
            <person name="Sung W."/>
            <person name="Tang Z."/>
            <person name="Tsuchiya D."/>
            <person name="Tu H."/>
            <person name="Vos H."/>
            <person name="Wang M."/>
            <person name="Wolf Y.I."/>
            <person name="Yamagata H."/>
            <person name="Yamada T."/>
            <person name="Ye Y."/>
            <person name="Shaw J.R."/>
            <person name="Andrews J."/>
            <person name="Crease T.J."/>
            <person name="Tang H."/>
            <person name="Lucas S.M."/>
            <person name="Robertson H.M."/>
            <person name="Bork P."/>
            <person name="Koonin E.V."/>
            <person name="Zdobnov E.M."/>
            <person name="Grigoriev I.V."/>
            <person name="Lynch M."/>
            <person name="Boore J.L."/>
        </authorList>
    </citation>
    <scope>NUCLEOTIDE SEQUENCE [LARGE SCALE GENOMIC DNA]</scope>
</reference>
<protein>
    <submittedName>
        <fullName evidence="1">Uncharacterized protein</fullName>
    </submittedName>
</protein>
<dbReference type="EMBL" id="GL732588">
    <property type="protein sequence ID" value="EFX73723.1"/>
    <property type="molecule type" value="Genomic_DNA"/>
</dbReference>
<keyword evidence="2" id="KW-1185">Reference proteome</keyword>
<organism evidence="1 2">
    <name type="scientific">Daphnia pulex</name>
    <name type="common">Water flea</name>
    <dbReference type="NCBI Taxonomy" id="6669"/>
    <lineage>
        <taxon>Eukaryota</taxon>
        <taxon>Metazoa</taxon>
        <taxon>Ecdysozoa</taxon>
        <taxon>Arthropoda</taxon>
        <taxon>Crustacea</taxon>
        <taxon>Branchiopoda</taxon>
        <taxon>Diplostraca</taxon>
        <taxon>Cladocera</taxon>
        <taxon>Anomopoda</taxon>
        <taxon>Daphniidae</taxon>
        <taxon>Daphnia</taxon>
    </lineage>
</organism>